<dbReference type="HOGENOM" id="CLU_1540557_0_0_1"/>
<organism evidence="2 3">
    <name type="scientific">Paxillus rubicundulus Ve08.2h10</name>
    <dbReference type="NCBI Taxonomy" id="930991"/>
    <lineage>
        <taxon>Eukaryota</taxon>
        <taxon>Fungi</taxon>
        <taxon>Dikarya</taxon>
        <taxon>Basidiomycota</taxon>
        <taxon>Agaricomycotina</taxon>
        <taxon>Agaricomycetes</taxon>
        <taxon>Agaricomycetidae</taxon>
        <taxon>Boletales</taxon>
        <taxon>Paxilineae</taxon>
        <taxon>Paxillaceae</taxon>
        <taxon>Paxillus</taxon>
    </lineage>
</organism>
<feature type="region of interest" description="Disordered" evidence="1">
    <location>
        <begin position="146"/>
        <end position="174"/>
    </location>
</feature>
<keyword evidence="3" id="KW-1185">Reference proteome</keyword>
<dbReference type="AlphaFoldDB" id="A0A0D0DDG9"/>
<proteinExistence type="predicted"/>
<evidence type="ECO:0000313" key="3">
    <source>
        <dbReference type="Proteomes" id="UP000054538"/>
    </source>
</evidence>
<protein>
    <submittedName>
        <fullName evidence="2">Unplaced genomic scaffold scaffold_3304, whole genome shotgun sequence</fullName>
    </submittedName>
</protein>
<reference evidence="2 3" key="1">
    <citation type="submission" date="2014-04" db="EMBL/GenBank/DDBJ databases">
        <authorList>
            <consortium name="DOE Joint Genome Institute"/>
            <person name="Kuo A."/>
            <person name="Kohler A."/>
            <person name="Jargeat P."/>
            <person name="Nagy L.G."/>
            <person name="Floudas D."/>
            <person name="Copeland A."/>
            <person name="Barry K.W."/>
            <person name="Cichocki N."/>
            <person name="Veneault-Fourrey C."/>
            <person name="LaButti K."/>
            <person name="Lindquist E.A."/>
            <person name="Lipzen A."/>
            <person name="Lundell T."/>
            <person name="Morin E."/>
            <person name="Murat C."/>
            <person name="Sun H."/>
            <person name="Tunlid A."/>
            <person name="Henrissat B."/>
            <person name="Grigoriev I.V."/>
            <person name="Hibbett D.S."/>
            <person name="Martin F."/>
            <person name="Nordberg H.P."/>
            <person name="Cantor M.N."/>
            <person name="Hua S.X."/>
        </authorList>
    </citation>
    <scope>NUCLEOTIDE SEQUENCE [LARGE SCALE GENOMIC DNA]</scope>
    <source>
        <strain evidence="2 3">Ve08.2h10</strain>
    </source>
</reference>
<dbReference type="Proteomes" id="UP000054538">
    <property type="component" value="Unassembled WGS sequence"/>
</dbReference>
<accession>A0A0D0DDG9</accession>
<dbReference type="OrthoDB" id="300641at2759"/>
<name>A0A0D0DDG9_9AGAM</name>
<feature type="compositionally biased region" description="Polar residues" evidence="1">
    <location>
        <begin position="161"/>
        <end position="174"/>
    </location>
</feature>
<gene>
    <name evidence="2" type="ORF">PAXRUDRAFT_172893</name>
</gene>
<evidence type="ECO:0000256" key="1">
    <source>
        <dbReference type="SAM" id="MobiDB-lite"/>
    </source>
</evidence>
<evidence type="ECO:0000313" key="2">
    <source>
        <dbReference type="EMBL" id="KIK75415.1"/>
    </source>
</evidence>
<reference evidence="3" key="2">
    <citation type="submission" date="2015-01" db="EMBL/GenBank/DDBJ databases">
        <title>Evolutionary Origins and Diversification of the Mycorrhizal Mutualists.</title>
        <authorList>
            <consortium name="DOE Joint Genome Institute"/>
            <consortium name="Mycorrhizal Genomics Consortium"/>
            <person name="Kohler A."/>
            <person name="Kuo A."/>
            <person name="Nagy L.G."/>
            <person name="Floudas D."/>
            <person name="Copeland A."/>
            <person name="Barry K.W."/>
            <person name="Cichocki N."/>
            <person name="Veneault-Fourrey C."/>
            <person name="LaButti K."/>
            <person name="Lindquist E.A."/>
            <person name="Lipzen A."/>
            <person name="Lundell T."/>
            <person name="Morin E."/>
            <person name="Murat C."/>
            <person name="Riley R."/>
            <person name="Ohm R."/>
            <person name="Sun H."/>
            <person name="Tunlid A."/>
            <person name="Henrissat B."/>
            <person name="Grigoriev I.V."/>
            <person name="Hibbett D.S."/>
            <person name="Martin F."/>
        </authorList>
    </citation>
    <scope>NUCLEOTIDE SEQUENCE [LARGE SCALE GENOMIC DNA]</scope>
    <source>
        <strain evidence="3">Ve08.2h10</strain>
    </source>
</reference>
<dbReference type="InParanoid" id="A0A0D0DDG9"/>
<dbReference type="EMBL" id="KN828126">
    <property type="protein sequence ID" value="KIK75415.1"/>
    <property type="molecule type" value="Genomic_DNA"/>
</dbReference>
<sequence>MNHITEETGINVEASVSGSANTLQTTYCQSAPPESMSNACDNMGLMLGVTYTLSRKSLVSHEEHCTPLGQLEMVEVEDHILCVVAREAMACIKVLEQGMESLCRICEVTCKCFAMSATDFNSTCMGFPFKQEGSCLNSEHELCPAEPPHATSPFPLPNQNPFPSHNQFPQSPTR</sequence>